<comment type="caution">
    <text evidence="3">The sequence shown here is derived from an EMBL/GenBank/DDBJ whole genome shotgun (WGS) entry which is preliminary data.</text>
</comment>
<dbReference type="InterPro" id="IPR016181">
    <property type="entry name" value="Acyl_CoA_acyltransferase"/>
</dbReference>
<feature type="compositionally biased region" description="Low complexity" evidence="1">
    <location>
        <begin position="27"/>
        <end position="46"/>
    </location>
</feature>
<dbReference type="Pfam" id="PF00583">
    <property type="entry name" value="Acetyltransf_1"/>
    <property type="match status" value="1"/>
</dbReference>
<dbReference type="InterPro" id="IPR000182">
    <property type="entry name" value="GNAT_dom"/>
</dbReference>
<dbReference type="GO" id="GO:0016747">
    <property type="term" value="F:acyltransferase activity, transferring groups other than amino-acyl groups"/>
    <property type="evidence" value="ECO:0007669"/>
    <property type="project" value="InterPro"/>
</dbReference>
<dbReference type="EMBL" id="JAAAHY010000281">
    <property type="protein sequence ID" value="KAF9965161.1"/>
    <property type="molecule type" value="Genomic_DNA"/>
</dbReference>
<dbReference type="SUPFAM" id="SSF55729">
    <property type="entry name" value="Acyl-CoA N-acyltransferases (Nat)"/>
    <property type="match status" value="1"/>
</dbReference>
<name>A0A9P6J989_MORAP</name>
<dbReference type="OrthoDB" id="2348079at2759"/>
<evidence type="ECO:0000259" key="2">
    <source>
        <dbReference type="PROSITE" id="PS51186"/>
    </source>
</evidence>
<organism evidence="3 4">
    <name type="scientific">Mortierella alpina</name>
    <name type="common">Oleaginous fungus</name>
    <name type="synonym">Mortierella renispora</name>
    <dbReference type="NCBI Taxonomy" id="64518"/>
    <lineage>
        <taxon>Eukaryota</taxon>
        <taxon>Fungi</taxon>
        <taxon>Fungi incertae sedis</taxon>
        <taxon>Mucoromycota</taxon>
        <taxon>Mortierellomycotina</taxon>
        <taxon>Mortierellomycetes</taxon>
        <taxon>Mortierellales</taxon>
        <taxon>Mortierellaceae</taxon>
        <taxon>Mortierella</taxon>
    </lineage>
</organism>
<feature type="domain" description="N-acetyltransferase" evidence="2">
    <location>
        <begin position="81"/>
        <end position="249"/>
    </location>
</feature>
<gene>
    <name evidence="3" type="ORF">BGZ70_005311</name>
</gene>
<proteinExistence type="predicted"/>
<protein>
    <recommendedName>
        <fullName evidence="2">N-acetyltransferase domain-containing protein</fullName>
    </recommendedName>
</protein>
<dbReference type="AlphaFoldDB" id="A0A9P6J989"/>
<evidence type="ECO:0000313" key="4">
    <source>
        <dbReference type="Proteomes" id="UP000738359"/>
    </source>
</evidence>
<accession>A0A9P6J989</accession>
<evidence type="ECO:0000313" key="3">
    <source>
        <dbReference type="EMBL" id="KAF9965161.1"/>
    </source>
</evidence>
<evidence type="ECO:0000256" key="1">
    <source>
        <dbReference type="SAM" id="MobiDB-lite"/>
    </source>
</evidence>
<dbReference type="Gene3D" id="3.40.630.30">
    <property type="match status" value="1"/>
</dbReference>
<keyword evidence="4" id="KW-1185">Reference proteome</keyword>
<sequence length="249" mass="27758">MTVPTSTSNDRADTVFVHIPPRPPIRSANSHSSTTSTDSSASSNLASGPVQQVIFRHGRVEEAGAMTEMQFSNYLFHYHSILPRPFLDNLDFEQMTAGHVKKLMPPVDKREAAYVVAERVDAATGQPEIIGMAQSMVPNWERAYNHRFYDGWSQDDFDCEIDTLYVKIGVQGGGIGRKLILGALQEAYDRFQMRRGVIIWTIVENTQARNFYKRIGCEEVALRTLGLGEGMSCECVAYGFRTVGEAIGK</sequence>
<reference evidence="3" key="1">
    <citation type="journal article" date="2020" name="Fungal Divers.">
        <title>Resolving the Mortierellaceae phylogeny through synthesis of multi-gene phylogenetics and phylogenomics.</title>
        <authorList>
            <person name="Vandepol N."/>
            <person name="Liber J."/>
            <person name="Desiro A."/>
            <person name="Na H."/>
            <person name="Kennedy M."/>
            <person name="Barry K."/>
            <person name="Grigoriev I.V."/>
            <person name="Miller A.N."/>
            <person name="O'Donnell K."/>
            <person name="Stajich J.E."/>
            <person name="Bonito G."/>
        </authorList>
    </citation>
    <scope>NUCLEOTIDE SEQUENCE</scope>
    <source>
        <strain evidence="3">CK1249</strain>
    </source>
</reference>
<dbReference type="PROSITE" id="PS51186">
    <property type="entry name" value="GNAT"/>
    <property type="match status" value="1"/>
</dbReference>
<feature type="region of interest" description="Disordered" evidence="1">
    <location>
        <begin position="1"/>
        <end position="46"/>
    </location>
</feature>
<dbReference type="Proteomes" id="UP000738359">
    <property type="component" value="Unassembled WGS sequence"/>
</dbReference>